<dbReference type="EMBL" id="BARW01015563">
    <property type="protein sequence ID" value="GAI96239.1"/>
    <property type="molecule type" value="Genomic_DNA"/>
</dbReference>
<reference evidence="1" key="1">
    <citation type="journal article" date="2014" name="Front. Microbiol.">
        <title>High frequency of phylogenetically diverse reductive dehalogenase-homologous genes in deep subseafloor sedimentary metagenomes.</title>
        <authorList>
            <person name="Kawai M."/>
            <person name="Futagami T."/>
            <person name="Toyoda A."/>
            <person name="Takaki Y."/>
            <person name="Nishi S."/>
            <person name="Hori S."/>
            <person name="Arai W."/>
            <person name="Tsubouchi T."/>
            <person name="Morono Y."/>
            <person name="Uchiyama I."/>
            <person name="Ito T."/>
            <person name="Fujiyama A."/>
            <person name="Inagaki F."/>
            <person name="Takami H."/>
        </authorList>
    </citation>
    <scope>NUCLEOTIDE SEQUENCE</scope>
    <source>
        <strain evidence="1">Expedition CK06-06</strain>
    </source>
</reference>
<proteinExistence type="predicted"/>
<dbReference type="Gene3D" id="2.70.98.70">
    <property type="match status" value="1"/>
</dbReference>
<dbReference type="AlphaFoldDB" id="X1UV48"/>
<sequence>AAIINNLGGIAGFGDTSGMGRPYEWPDLLRVAGWKLRDGRYLYAEQNSSGANSRSGNFFHNTYSQDEIKPEKSDAAMGVDVIPLPDWVYEHRTEVLNAWRPGWKEFLDAIPPPPRDECFDKIAFRTSMNSEDQYLIIGGQSWGFHGHPDANAIIEYTDNKRYCLFDSGYFVPQTIEHNTLIVLRDGMFELVPHLAGLAAMSDFDNIGMTQTYLNDYNGANWRRNIVWNKEKYFLVIDEVEALKPGDYGIRAVFRTLSDDKPEVGKDRVRASYRSQAFNLLNASQAQLK</sequence>
<feature type="non-terminal residue" evidence="1">
    <location>
        <position position="288"/>
    </location>
</feature>
<protein>
    <submittedName>
        <fullName evidence="1">Uncharacterized protein</fullName>
    </submittedName>
</protein>
<gene>
    <name evidence="1" type="ORF">S12H4_27286</name>
</gene>
<feature type="non-terminal residue" evidence="1">
    <location>
        <position position="1"/>
    </location>
</feature>
<organism evidence="1">
    <name type="scientific">marine sediment metagenome</name>
    <dbReference type="NCBI Taxonomy" id="412755"/>
    <lineage>
        <taxon>unclassified sequences</taxon>
        <taxon>metagenomes</taxon>
        <taxon>ecological metagenomes</taxon>
    </lineage>
</organism>
<name>X1UV48_9ZZZZ</name>
<accession>X1UV48</accession>
<evidence type="ECO:0000313" key="1">
    <source>
        <dbReference type="EMBL" id="GAI96239.1"/>
    </source>
</evidence>
<comment type="caution">
    <text evidence="1">The sequence shown here is derived from an EMBL/GenBank/DDBJ whole genome shotgun (WGS) entry which is preliminary data.</text>
</comment>